<dbReference type="OrthoDB" id="9768282at2"/>
<evidence type="ECO:0000313" key="4">
    <source>
        <dbReference type="Proteomes" id="UP000269669"/>
    </source>
</evidence>
<sequence length="547" mass="60532">MQKLRIATHLRHAALLLTALHTLPAFTQPSPDHSHVHFIVHAPSILTAPISGRLLIFLKPGTGDNEVSTDELRPTAAWVGAREVQSLSAGASVEIDPDAEDMAFPSPFASITPGDYEVQAVLDIDHTYNYSGRSPQDWISPVLDLSHWTPGEGPEPTLELTQHPTEDPARTASLAKANAQVAPGVVQLEQLQSPLLTRFWGHPVNLQAWVVLPPGYTEHAKERYPTVYWTHGFGGNLEYSLASGLRLRDRMNEGKMPPMIWVMLDESCPQGTHEFADSVNNGPWGAALTTELLPYLESKYRMDARPTGRLLNGHSSGGWATLQLQVNYPKIFGGTWSTSPDPSDFHDFTNADLYAPNANLYRTPDGALIPIMRDHGKVLSTLQELAQLEQVLGPYGGQLASFEWVFSPKNNSGAPQQMFNRATGAVDPAVVSYWRDHYDLAHIVETNWPILKPDLKGRIHLIVGTADTFYLDGAAHKFEAVLNHLGADPHFTYLPDRTHFDLYAVNQDRYALFDQISAEMYAVARPNSHWQPHPPTASTPQPSPQSK</sequence>
<dbReference type="PANTHER" id="PTHR48098">
    <property type="entry name" value="ENTEROCHELIN ESTERASE-RELATED"/>
    <property type="match status" value="1"/>
</dbReference>
<dbReference type="InterPro" id="IPR029058">
    <property type="entry name" value="AB_hydrolase_fold"/>
</dbReference>
<proteinExistence type="predicted"/>
<dbReference type="InterPro" id="IPR050583">
    <property type="entry name" value="Mycobacterial_A85_antigen"/>
</dbReference>
<keyword evidence="4" id="KW-1185">Reference proteome</keyword>
<dbReference type="Pfam" id="PF00756">
    <property type="entry name" value="Esterase"/>
    <property type="match status" value="1"/>
</dbReference>
<evidence type="ECO:0000313" key="3">
    <source>
        <dbReference type="EMBL" id="RSL15294.1"/>
    </source>
</evidence>
<dbReference type="RefSeq" id="WP_125484052.1">
    <property type="nucleotide sequence ID" value="NZ_RSDW01000001.1"/>
</dbReference>
<feature type="chain" id="PRO_5018669198" evidence="2">
    <location>
        <begin position="28"/>
        <end position="547"/>
    </location>
</feature>
<keyword evidence="2" id="KW-0732">Signal</keyword>
<organism evidence="3 4">
    <name type="scientific">Edaphobacter aggregans</name>
    <dbReference type="NCBI Taxonomy" id="570835"/>
    <lineage>
        <taxon>Bacteria</taxon>
        <taxon>Pseudomonadati</taxon>
        <taxon>Acidobacteriota</taxon>
        <taxon>Terriglobia</taxon>
        <taxon>Terriglobales</taxon>
        <taxon>Acidobacteriaceae</taxon>
        <taxon>Edaphobacter</taxon>
    </lineage>
</organism>
<feature type="signal peptide" evidence="2">
    <location>
        <begin position="1"/>
        <end position="27"/>
    </location>
</feature>
<dbReference type="Proteomes" id="UP000269669">
    <property type="component" value="Unassembled WGS sequence"/>
</dbReference>
<dbReference type="AlphaFoldDB" id="A0A3R9NRL7"/>
<evidence type="ECO:0000256" key="2">
    <source>
        <dbReference type="SAM" id="SignalP"/>
    </source>
</evidence>
<gene>
    <name evidence="3" type="ORF">EDE15_0778</name>
</gene>
<evidence type="ECO:0000256" key="1">
    <source>
        <dbReference type="SAM" id="MobiDB-lite"/>
    </source>
</evidence>
<dbReference type="PANTHER" id="PTHR48098:SF3">
    <property type="entry name" value="IRON(III) ENTEROBACTIN ESTERASE"/>
    <property type="match status" value="1"/>
</dbReference>
<protein>
    <submittedName>
        <fullName evidence="3">Putative esterase</fullName>
    </submittedName>
</protein>
<feature type="region of interest" description="Disordered" evidence="1">
    <location>
        <begin position="527"/>
        <end position="547"/>
    </location>
</feature>
<comment type="caution">
    <text evidence="3">The sequence shown here is derived from an EMBL/GenBank/DDBJ whole genome shotgun (WGS) entry which is preliminary data.</text>
</comment>
<reference evidence="3 4" key="1">
    <citation type="submission" date="2018-12" db="EMBL/GenBank/DDBJ databases">
        <title>Sequencing of bacterial isolates from soil warming experiment in Harvard Forest, Massachusetts, USA.</title>
        <authorList>
            <person name="Deangelis K."/>
        </authorList>
    </citation>
    <scope>NUCLEOTIDE SEQUENCE [LARGE SCALE GENOMIC DNA]</scope>
    <source>
        <strain evidence="3 4">EB153</strain>
    </source>
</reference>
<name>A0A3R9NRL7_9BACT</name>
<dbReference type="SUPFAM" id="SSF53474">
    <property type="entry name" value="alpha/beta-Hydrolases"/>
    <property type="match status" value="1"/>
</dbReference>
<accession>A0A3R9NRL7</accession>
<dbReference type="InterPro" id="IPR000801">
    <property type="entry name" value="Esterase-like"/>
</dbReference>
<dbReference type="EMBL" id="RSDW01000001">
    <property type="protein sequence ID" value="RSL15294.1"/>
    <property type="molecule type" value="Genomic_DNA"/>
</dbReference>
<feature type="compositionally biased region" description="Pro residues" evidence="1">
    <location>
        <begin position="532"/>
        <end position="547"/>
    </location>
</feature>
<dbReference type="Gene3D" id="3.40.50.1820">
    <property type="entry name" value="alpha/beta hydrolase"/>
    <property type="match status" value="1"/>
</dbReference>